<protein>
    <submittedName>
        <fullName evidence="2">Uncharacterized protein</fullName>
    </submittedName>
</protein>
<dbReference type="AlphaFoldDB" id="A0AB34HCV1"/>
<gene>
    <name evidence="2" type="ORF">J1605_021265</name>
</gene>
<reference evidence="2 3" key="1">
    <citation type="submission" date="2022-11" db="EMBL/GenBank/DDBJ databases">
        <title>Whole genome sequence of Eschrichtius robustus ER-17-0199.</title>
        <authorList>
            <person name="Bruniche-Olsen A."/>
            <person name="Black A.N."/>
            <person name="Fields C.J."/>
            <person name="Walden K."/>
            <person name="Dewoody J.A."/>
        </authorList>
    </citation>
    <scope>NUCLEOTIDE SEQUENCE [LARGE SCALE GENOMIC DNA]</scope>
    <source>
        <strain evidence="2">ER-17-0199</strain>
        <tissue evidence="2">Blubber</tissue>
    </source>
</reference>
<feature type="region of interest" description="Disordered" evidence="1">
    <location>
        <begin position="1"/>
        <end position="22"/>
    </location>
</feature>
<organism evidence="2 3">
    <name type="scientific">Eschrichtius robustus</name>
    <name type="common">California gray whale</name>
    <name type="synonym">Eschrichtius gibbosus</name>
    <dbReference type="NCBI Taxonomy" id="9764"/>
    <lineage>
        <taxon>Eukaryota</taxon>
        <taxon>Metazoa</taxon>
        <taxon>Chordata</taxon>
        <taxon>Craniata</taxon>
        <taxon>Vertebrata</taxon>
        <taxon>Euteleostomi</taxon>
        <taxon>Mammalia</taxon>
        <taxon>Eutheria</taxon>
        <taxon>Laurasiatheria</taxon>
        <taxon>Artiodactyla</taxon>
        <taxon>Whippomorpha</taxon>
        <taxon>Cetacea</taxon>
        <taxon>Mysticeti</taxon>
        <taxon>Eschrichtiidae</taxon>
        <taxon>Eschrichtius</taxon>
    </lineage>
</organism>
<dbReference type="Proteomes" id="UP001159641">
    <property type="component" value="Unassembled WGS sequence"/>
</dbReference>
<comment type="caution">
    <text evidence="2">The sequence shown here is derived from an EMBL/GenBank/DDBJ whole genome shotgun (WGS) entry which is preliminary data.</text>
</comment>
<proteinExistence type="predicted"/>
<feature type="compositionally biased region" description="Basic and acidic residues" evidence="1">
    <location>
        <begin position="10"/>
        <end position="19"/>
    </location>
</feature>
<name>A0AB34HCV1_ESCRO</name>
<dbReference type="EMBL" id="JAIQCJ010001341">
    <property type="protein sequence ID" value="KAJ8790667.1"/>
    <property type="molecule type" value="Genomic_DNA"/>
</dbReference>
<evidence type="ECO:0000313" key="3">
    <source>
        <dbReference type="Proteomes" id="UP001159641"/>
    </source>
</evidence>
<accession>A0AB34HCV1</accession>
<keyword evidence="3" id="KW-1185">Reference proteome</keyword>
<evidence type="ECO:0000256" key="1">
    <source>
        <dbReference type="SAM" id="MobiDB-lite"/>
    </source>
</evidence>
<evidence type="ECO:0000313" key="2">
    <source>
        <dbReference type="EMBL" id="KAJ8790667.1"/>
    </source>
</evidence>
<sequence>MLHNKRSHRNEKPTHRNEEWPLLIATTESPHAATKTQCSQKGRRFEPWSGKIPHAAEQLSPCATTAELLHLEPVLRNKRSHRNEKPAYRNEE</sequence>